<proteinExistence type="predicted"/>
<organism evidence="1 2">
    <name type="scientific">Paenibacillus marchantiophytorum</name>
    <dbReference type="NCBI Taxonomy" id="1619310"/>
    <lineage>
        <taxon>Bacteria</taxon>
        <taxon>Bacillati</taxon>
        <taxon>Bacillota</taxon>
        <taxon>Bacilli</taxon>
        <taxon>Bacillales</taxon>
        <taxon>Paenibacillaceae</taxon>
        <taxon>Paenibacillus</taxon>
    </lineage>
</organism>
<evidence type="ECO:0000313" key="2">
    <source>
        <dbReference type="Proteomes" id="UP000615455"/>
    </source>
</evidence>
<comment type="caution">
    <text evidence="1">The sequence shown here is derived from an EMBL/GenBank/DDBJ whole genome shotgun (WGS) entry which is preliminary data.</text>
</comment>
<evidence type="ECO:0000313" key="1">
    <source>
        <dbReference type="EMBL" id="GGI46234.1"/>
    </source>
</evidence>
<sequence>MQNQYIKEMLNLPELQIQQILPMGADEIHIEAMPVAYKQGCPLCQNDEFVIRKGKNNPRIARHLPAF</sequence>
<reference evidence="2" key="1">
    <citation type="journal article" date="2019" name="Int. J. Syst. Evol. Microbiol.">
        <title>The Global Catalogue of Microorganisms (GCM) 10K type strain sequencing project: providing services to taxonomists for standard genome sequencing and annotation.</title>
        <authorList>
            <consortium name="The Broad Institute Genomics Platform"/>
            <consortium name="The Broad Institute Genome Sequencing Center for Infectious Disease"/>
            <person name="Wu L."/>
            <person name="Ma J."/>
        </authorList>
    </citation>
    <scope>NUCLEOTIDE SEQUENCE [LARGE SCALE GENOMIC DNA]</scope>
    <source>
        <strain evidence="2">CGMCC 1.15043</strain>
    </source>
</reference>
<dbReference type="RefSeq" id="WP_229757516.1">
    <property type="nucleotide sequence ID" value="NZ_BMHE01000005.1"/>
</dbReference>
<name>A0ABQ2BS01_9BACL</name>
<dbReference type="Proteomes" id="UP000615455">
    <property type="component" value="Unassembled WGS sequence"/>
</dbReference>
<dbReference type="EMBL" id="BMHE01000005">
    <property type="protein sequence ID" value="GGI46234.1"/>
    <property type="molecule type" value="Genomic_DNA"/>
</dbReference>
<keyword evidence="2" id="KW-1185">Reference proteome</keyword>
<evidence type="ECO:0008006" key="3">
    <source>
        <dbReference type="Google" id="ProtNLM"/>
    </source>
</evidence>
<protein>
    <recommendedName>
        <fullName evidence="3">ISL3 family transposase</fullName>
    </recommendedName>
</protein>
<gene>
    <name evidence="1" type="ORF">GCM10008018_16100</name>
</gene>
<accession>A0ABQ2BS01</accession>